<evidence type="ECO:0000259" key="3">
    <source>
        <dbReference type="PROSITE" id="PS51841"/>
    </source>
</evidence>
<feature type="region of interest" description="Disordered" evidence="1">
    <location>
        <begin position="314"/>
        <end position="333"/>
    </location>
</feature>
<proteinExistence type="predicted"/>
<protein>
    <recommendedName>
        <fullName evidence="3">LTD domain-containing protein</fullName>
    </recommendedName>
</protein>
<reference evidence="5" key="1">
    <citation type="submission" date="2017-09" db="EMBL/GenBank/DDBJ databases">
        <title>Depth-based differentiation of microbial function through sediment-hosted aquifers and enrichment of novel symbionts in the deep terrestrial subsurface.</title>
        <authorList>
            <person name="Probst A.J."/>
            <person name="Ladd B."/>
            <person name="Jarett J.K."/>
            <person name="Geller-Mcgrath D.E."/>
            <person name="Sieber C.M.K."/>
            <person name="Emerson J.B."/>
            <person name="Anantharaman K."/>
            <person name="Thomas B.C."/>
            <person name="Malmstrom R."/>
            <person name="Stieglmeier M."/>
            <person name="Klingl A."/>
            <person name="Woyke T."/>
            <person name="Ryan C.M."/>
            <person name="Banfield J.F."/>
        </authorList>
    </citation>
    <scope>NUCLEOTIDE SEQUENCE [LARGE SCALE GENOMIC DNA]</scope>
</reference>
<dbReference type="Pfam" id="PF00932">
    <property type="entry name" value="LTD"/>
    <property type="match status" value="2"/>
</dbReference>
<accession>A0A2H0YQ43</accession>
<feature type="compositionally biased region" description="Polar residues" evidence="1">
    <location>
        <begin position="137"/>
        <end position="157"/>
    </location>
</feature>
<dbReference type="Proteomes" id="UP000231472">
    <property type="component" value="Unassembled WGS sequence"/>
</dbReference>
<dbReference type="InterPro" id="IPR001322">
    <property type="entry name" value="Lamin_tail_dom"/>
</dbReference>
<keyword evidence="2" id="KW-0472">Membrane</keyword>
<gene>
    <name evidence="4" type="ORF">COT32_00055</name>
</gene>
<organism evidence="4 5">
    <name type="scientific">Candidatus Nealsonbacteria bacterium CG08_land_8_20_14_0_20_36_22</name>
    <dbReference type="NCBI Taxonomy" id="1974704"/>
    <lineage>
        <taxon>Bacteria</taxon>
        <taxon>Candidatus Nealsoniibacteriota</taxon>
    </lineage>
</organism>
<keyword evidence="2" id="KW-1133">Transmembrane helix</keyword>
<dbReference type="PROSITE" id="PS51841">
    <property type="entry name" value="LTD"/>
    <property type="match status" value="2"/>
</dbReference>
<dbReference type="EMBL" id="PEYC01000001">
    <property type="protein sequence ID" value="PIS40389.1"/>
    <property type="molecule type" value="Genomic_DNA"/>
</dbReference>
<feature type="domain" description="LTD" evidence="3">
    <location>
        <begin position="16"/>
        <end position="137"/>
    </location>
</feature>
<dbReference type="SUPFAM" id="SSF74853">
    <property type="entry name" value="Lamin A/C globular tail domain"/>
    <property type="match status" value="2"/>
</dbReference>
<dbReference type="InterPro" id="IPR036415">
    <property type="entry name" value="Lamin_tail_dom_sf"/>
</dbReference>
<evidence type="ECO:0000313" key="5">
    <source>
        <dbReference type="Proteomes" id="UP000231472"/>
    </source>
</evidence>
<sequence length="380" mass="42322">MKKYSLIIVFVLLFYLSPIKSLASKNLDIVINEIAWMGTTTSANDEWIELYNNTQNPINLDGWILRTGDGTPEIKLSGIILAEGFYLLEKTDDNTVPEIPADLIYKGALSNDGEDLKLFDNSGNLIDETNCSSGWFAGDNSTKQTMEKTSAGWQTSKEPAGTPKAKNSEQNQELRIAEVKPLLTYASGIVFNEILPSPEGPDETEEWIEIFNQNNFEVELSEWKIKDHKGKITTYTFPPDTKISPLGYLVLLRPETKITLNNDGDGLSLIYPNGEIADSITFEKAPLGQSYNKTPSDWTWSNNLTPGAKNIISSPQNKQEPFLTKKTEKTEDRPQNIEKQEANIALSSKDSNYPVILIALIVAVFSTGAVLILKKYIDKS</sequence>
<feature type="region of interest" description="Disordered" evidence="1">
    <location>
        <begin position="137"/>
        <end position="171"/>
    </location>
</feature>
<feature type="domain" description="LTD" evidence="3">
    <location>
        <begin position="181"/>
        <end position="284"/>
    </location>
</feature>
<dbReference type="Gene3D" id="2.60.40.1260">
    <property type="entry name" value="Lamin Tail domain"/>
    <property type="match status" value="2"/>
</dbReference>
<evidence type="ECO:0000256" key="2">
    <source>
        <dbReference type="SAM" id="Phobius"/>
    </source>
</evidence>
<keyword evidence="2" id="KW-0812">Transmembrane</keyword>
<comment type="caution">
    <text evidence="4">The sequence shown here is derived from an EMBL/GenBank/DDBJ whole genome shotgun (WGS) entry which is preliminary data.</text>
</comment>
<name>A0A2H0YQ43_9BACT</name>
<dbReference type="AlphaFoldDB" id="A0A2H0YQ43"/>
<evidence type="ECO:0000313" key="4">
    <source>
        <dbReference type="EMBL" id="PIS40389.1"/>
    </source>
</evidence>
<feature type="compositionally biased region" description="Basic and acidic residues" evidence="1">
    <location>
        <begin position="323"/>
        <end position="333"/>
    </location>
</feature>
<evidence type="ECO:0000256" key="1">
    <source>
        <dbReference type="SAM" id="MobiDB-lite"/>
    </source>
</evidence>
<feature type="transmembrane region" description="Helical" evidence="2">
    <location>
        <begin position="353"/>
        <end position="373"/>
    </location>
</feature>